<evidence type="ECO:0000313" key="2">
    <source>
        <dbReference type="Proteomes" id="UP001333996"/>
    </source>
</evidence>
<feature type="non-terminal residue" evidence="1">
    <location>
        <position position="115"/>
    </location>
</feature>
<evidence type="ECO:0000313" key="1">
    <source>
        <dbReference type="EMBL" id="MED7828640.1"/>
    </source>
</evidence>
<reference evidence="1" key="1">
    <citation type="submission" date="2024-01" db="EMBL/GenBank/DDBJ databases">
        <title>First draft genome sequence data of TA4-1, the type strain of Gram-positive actinobacterium Streptomyces chiangmaiensis.</title>
        <authorList>
            <person name="Yasawong M."/>
            <person name="Nantapong N."/>
        </authorList>
    </citation>
    <scope>NUCLEOTIDE SEQUENCE</scope>
    <source>
        <strain evidence="1">TA4-1</strain>
    </source>
</reference>
<dbReference type="Proteomes" id="UP001333996">
    <property type="component" value="Unassembled WGS sequence"/>
</dbReference>
<proteinExistence type="predicted"/>
<gene>
    <name evidence="1" type="ORF">VXC91_44120</name>
</gene>
<sequence>MACSIAVVLRIVYLAFARPLGLLLLLSRSQRAKDVELLALHHEVAVLRRRLGTRPRLSWPDQAILAALARHLPASLRRSRPVTPGTLLSCHRRLVRWKWREKPAPTGRPPIPEQL</sequence>
<organism evidence="1 2">
    <name type="scientific">Streptomyces chiangmaiensis</name>
    <dbReference type="NCBI Taxonomy" id="766497"/>
    <lineage>
        <taxon>Bacteria</taxon>
        <taxon>Bacillati</taxon>
        <taxon>Actinomycetota</taxon>
        <taxon>Actinomycetes</taxon>
        <taxon>Kitasatosporales</taxon>
        <taxon>Streptomycetaceae</taxon>
        <taxon>Streptomyces</taxon>
    </lineage>
</organism>
<protein>
    <submittedName>
        <fullName evidence="1">Integrase</fullName>
    </submittedName>
</protein>
<comment type="caution">
    <text evidence="1">The sequence shown here is derived from an EMBL/GenBank/DDBJ whole genome shotgun (WGS) entry which is preliminary data.</text>
</comment>
<name>A0ABU7FXN0_9ACTN</name>
<accession>A0ABU7FXN0</accession>
<keyword evidence="2" id="KW-1185">Reference proteome</keyword>
<dbReference type="EMBL" id="JAYWVC010000445">
    <property type="protein sequence ID" value="MED7828640.1"/>
    <property type="molecule type" value="Genomic_DNA"/>
</dbReference>